<accession>A0AAN7KSE5</accession>
<dbReference type="EMBL" id="JAXQNO010000020">
    <property type="protein sequence ID" value="KAK4772271.1"/>
    <property type="molecule type" value="Genomic_DNA"/>
</dbReference>
<comment type="caution">
    <text evidence="1">The sequence shown here is derived from an EMBL/GenBank/DDBJ whole genome shotgun (WGS) entry which is preliminary data.</text>
</comment>
<sequence length="143" mass="15828">MAETSAAGAHSRNSTSSDAVLQDLVRRGWSFADLENIHATITAKSIIFNDIYDVHSIVDAVESELLNSDLGSIGAKSLPEPAILHIKRWNLNKKILRATKHANDFLDDTSLIISLESVDNYMIDILPLFSHQAHGMYPNRSLD</sequence>
<evidence type="ECO:0000313" key="1">
    <source>
        <dbReference type="EMBL" id="KAK4772271.1"/>
    </source>
</evidence>
<keyword evidence="2" id="KW-1185">Reference proteome</keyword>
<gene>
    <name evidence="1" type="ORF">SAY86_014046</name>
</gene>
<reference evidence="1 2" key="1">
    <citation type="journal article" date="2023" name="Hortic Res">
        <title>Pangenome of water caltrop reveals structural variations and asymmetric subgenome divergence after allopolyploidization.</title>
        <authorList>
            <person name="Zhang X."/>
            <person name="Chen Y."/>
            <person name="Wang L."/>
            <person name="Yuan Y."/>
            <person name="Fang M."/>
            <person name="Shi L."/>
            <person name="Lu R."/>
            <person name="Comes H.P."/>
            <person name="Ma Y."/>
            <person name="Chen Y."/>
            <person name="Huang G."/>
            <person name="Zhou Y."/>
            <person name="Zheng Z."/>
            <person name="Qiu Y."/>
        </authorList>
    </citation>
    <scope>NUCLEOTIDE SEQUENCE [LARGE SCALE GENOMIC DNA]</scope>
    <source>
        <strain evidence="1">F231</strain>
    </source>
</reference>
<organism evidence="1 2">
    <name type="scientific">Trapa natans</name>
    <name type="common">Water chestnut</name>
    <dbReference type="NCBI Taxonomy" id="22666"/>
    <lineage>
        <taxon>Eukaryota</taxon>
        <taxon>Viridiplantae</taxon>
        <taxon>Streptophyta</taxon>
        <taxon>Embryophyta</taxon>
        <taxon>Tracheophyta</taxon>
        <taxon>Spermatophyta</taxon>
        <taxon>Magnoliopsida</taxon>
        <taxon>eudicotyledons</taxon>
        <taxon>Gunneridae</taxon>
        <taxon>Pentapetalae</taxon>
        <taxon>rosids</taxon>
        <taxon>malvids</taxon>
        <taxon>Myrtales</taxon>
        <taxon>Lythraceae</taxon>
        <taxon>Trapa</taxon>
    </lineage>
</organism>
<evidence type="ECO:0000313" key="2">
    <source>
        <dbReference type="Proteomes" id="UP001346149"/>
    </source>
</evidence>
<dbReference type="AlphaFoldDB" id="A0AAN7KSE5"/>
<name>A0AAN7KSE5_TRANT</name>
<protein>
    <submittedName>
        <fullName evidence="1">Uncharacterized protein</fullName>
    </submittedName>
</protein>
<dbReference type="Proteomes" id="UP001346149">
    <property type="component" value="Unassembled WGS sequence"/>
</dbReference>
<proteinExistence type="predicted"/>